<dbReference type="InterPro" id="IPR041424">
    <property type="entry name" value="CinA_KH"/>
</dbReference>
<gene>
    <name evidence="1" type="primary">cinA</name>
    <name evidence="3" type="ORF">DWV06_02410</name>
</gene>
<dbReference type="NCBIfam" id="NF001813">
    <property type="entry name" value="PRK00549.1"/>
    <property type="match status" value="1"/>
</dbReference>
<dbReference type="InterPro" id="IPR008135">
    <property type="entry name" value="Competence-induced_CinA"/>
</dbReference>
<evidence type="ECO:0000313" key="3">
    <source>
        <dbReference type="EMBL" id="RDU24849.1"/>
    </source>
</evidence>
<protein>
    <recommendedName>
        <fullName evidence="1">Putative competence-damage inducible protein</fullName>
    </recommendedName>
</protein>
<organism evidence="3 4">
    <name type="scientific">Anaerosacchariphilus polymeriproducens</name>
    <dbReference type="NCBI Taxonomy" id="1812858"/>
    <lineage>
        <taxon>Bacteria</taxon>
        <taxon>Bacillati</taxon>
        <taxon>Bacillota</taxon>
        <taxon>Clostridia</taxon>
        <taxon>Lachnospirales</taxon>
        <taxon>Lachnospiraceae</taxon>
        <taxon>Anaerosacchariphilus</taxon>
    </lineage>
</organism>
<accession>A0A371AZ77</accession>
<dbReference type="PIRSF" id="PIRSF006728">
    <property type="entry name" value="CinA"/>
    <property type="match status" value="1"/>
</dbReference>
<dbReference type="PANTHER" id="PTHR13939:SF0">
    <property type="entry name" value="NMN AMIDOHYDROLASE-LIKE PROTEIN YFAY"/>
    <property type="match status" value="1"/>
</dbReference>
<dbReference type="EMBL" id="QRCT01000010">
    <property type="protein sequence ID" value="RDU24849.1"/>
    <property type="molecule type" value="Genomic_DNA"/>
</dbReference>
<dbReference type="HAMAP" id="MF_00226_B">
    <property type="entry name" value="CinA_B"/>
    <property type="match status" value="1"/>
</dbReference>
<comment type="similarity">
    <text evidence="1">Belongs to the CinA family.</text>
</comment>
<evidence type="ECO:0000259" key="2">
    <source>
        <dbReference type="SMART" id="SM00852"/>
    </source>
</evidence>
<dbReference type="InterPro" id="IPR036425">
    <property type="entry name" value="MoaB/Mog-like_dom_sf"/>
</dbReference>
<proteinExistence type="inferred from homology"/>
<evidence type="ECO:0000313" key="4">
    <source>
        <dbReference type="Proteomes" id="UP000255036"/>
    </source>
</evidence>
<dbReference type="Gene3D" id="3.30.70.2860">
    <property type="match status" value="1"/>
</dbReference>
<dbReference type="NCBIfam" id="TIGR00200">
    <property type="entry name" value="cinA_nterm"/>
    <property type="match status" value="1"/>
</dbReference>
<dbReference type="Proteomes" id="UP000255036">
    <property type="component" value="Unassembled WGS sequence"/>
</dbReference>
<dbReference type="SUPFAM" id="SSF142433">
    <property type="entry name" value="CinA-like"/>
    <property type="match status" value="1"/>
</dbReference>
<feature type="domain" description="MoaB/Mog" evidence="2">
    <location>
        <begin position="4"/>
        <end position="173"/>
    </location>
</feature>
<dbReference type="AlphaFoldDB" id="A0A371AZ77"/>
<dbReference type="NCBIfam" id="TIGR00199">
    <property type="entry name" value="PncC_domain"/>
    <property type="match status" value="1"/>
</dbReference>
<dbReference type="Gene3D" id="3.40.980.10">
    <property type="entry name" value="MoaB/Mog-like domain"/>
    <property type="match status" value="1"/>
</dbReference>
<dbReference type="InterPro" id="IPR050101">
    <property type="entry name" value="CinA"/>
</dbReference>
<dbReference type="Pfam" id="PF18146">
    <property type="entry name" value="CinA_KH"/>
    <property type="match status" value="1"/>
</dbReference>
<sequence length="415" mass="45326">MIVELISVGTEILLGNIVNTNAAYLSEKCAVLGLSQFHQSAVGDNPKRLEDAIILALSRADILILSGGLGPTKDDLTKETAAKVMNKNLVQDIHTKERIQEYLQKVIPNHMVTENNWKQAMVPEGAIIIDNLNGTAPGIIMEDNGKRIILLPGPPNELIPMFQEDIVPYLNKLQPELIYSKMVKICGLGESYVETQIMDLIEEQTNPTVAPYAKTGEVHLRITAKARNEEDAMKLVAPVVTELKKRFQDAVFTTEERVTLEEAVVELLKERELTVTTVESCTGGLLAGKIINVAGVSDCYKEGYITYSNEAKKRLVNVSESTLAVAGAVSEECAKEMAIGGAQSANADVCIAITGIAGPDGGTQEKPVGLVYEACYYKGNVEVNKFLFKGNRDKIREQAVVKALTLLRKNIIENK</sequence>
<dbReference type="InterPro" id="IPR008136">
    <property type="entry name" value="CinA_C"/>
</dbReference>
<dbReference type="OrthoDB" id="9801454at2"/>
<dbReference type="CDD" id="cd00885">
    <property type="entry name" value="cinA"/>
    <property type="match status" value="1"/>
</dbReference>
<dbReference type="InterPro" id="IPR036653">
    <property type="entry name" value="CinA-like_C"/>
</dbReference>
<evidence type="ECO:0000256" key="1">
    <source>
        <dbReference type="HAMAP-Rule" id="MF_00226"/>
    </source>
</evidence>
<name>A0A371AZ77_9FIRM</name>
<dbReference type="PANTHER" id="PTHR13939">
    <property type="entry name" value="NICOTINAMIDE-NUCLEOTIDE AMIDOHYDROLASE PNCC"/>
    <property type="match status" value="1"/>
</dbReference>
<dbReference type="RefSeq" id="WP_115480596.1">
    <property type="nucleotide sequence ID" value="NZ_QRCT01000010.1"/>
</dbReference>
<dbReference type="SUPFAM" id="SSF53218">
    <property type="entry name" value="Molybdenum cofactor biosynthesis proteins"/>
    <property type="match status" value="1"/>
</dbReference>
<dbReference type="Gene3D" id="3.90.950.20">
    <property type="entry name" value="CinA-like"/>
    <property type="match status" value="1"/>
</dbReference>
<dbReference type="InterPro" id="IPR001453">
    <property type="entry name" value="MoaB/Mog_dom"/>
</dbReference>
<dbReference type="SMART" id="SM00852">
    <property type="entry name" value="MoCF_biosynth"/>
    <property type="match status" value="1"/>
</dbReference>
<dbReference type="Pfam" id="PF02464">
    <property type="entry name" value="CinA"/>
    <property type="match status" value="1"/>
</dbReference>
<keyword evidence="4" id="KW-1185">Reference proteome</keyword>
<comment type="caution">
    <text evidence="3">The sequence shown here is derived from an EMBL/GenBank/DDBJ whole genome shotgun (WGS) entry which is preliminary data.</text>
</comment>
<reference evidence="3 4" key="1">
    <citation type="submission" date="2018-07" db="EMBL/GenBank/DDBJ databases">
        <title>Anaerosacharophilus polymeroproducens gen. nov. sp. nov., an anaerobic bacterium isolated from salt field.</title>
        <authorList>
            <person name="Kim W."/>
            <person name="Yang S.-H."/>
            <person name="Oh J."/>
            <person name="Lee J.-H."/>
            <person name="Kwon K.K."/>
        </authorList>
    </citation>
    <scope>NUCLEOTIDE SEQUENCE [LARGE SCALE GENOMIC DNA]</scope>
    <source>
        <strain evidence="3 4">MCWD5</strain>
    </source>
</reference>
<dbReference type="Pfam" id="PF00994">
    <property type="entry name" value="MoCF_biosynth"/>
    <property type="match status" value="1"/>
</dbReference>